<proteinExistence type="predicted"/>
<dbReference type="Proteomes" id="UP000288805">
    <property type="component" value="Unassembled WGS sequence"/>
</dbReference>
<sequence length="208" mass="23065">MEIEEDIQVGFEEAMSWLPSHVVAEACDSNFKVNLRNESHRERRHGLKSAADPAVPVHSKYSLKPHQKSRFPTNWASGGPGMQAIFLDSGRRSCGTGVFLPRRAGTNFQPSKKPVPKNEKQVLYIYQWNSQSPMISAACSPVLLPSRVVHALNLNVHALGLQVSPQKDVTNSNNPKAGNPISVGNKNGKEVSTHQNSQEIFLPKEWTY</sequence>
<evidence type="ECO:0000313" key="3">
    <source>
        <dbReference type="Proteomes" id="UP000288805"/>
    </source>
</evidence>
<reference evidence="2 3" key="1">
    <citation type="journal article" date="2018" name="PLoS Genet.">
        <title>Population sequencing reveals clonal diversity and ancestral inbreeding in the grapevine cultivar Chardonnay.</title>
        <authorList>
            <person name="Roach M.J."/>
            <person name="Johnson D.L."/>
            <person name="Bohlmann J."/>
            <person name="van Vuuren H.J."/>
            <person name="Jones S.J."/>
            <person name="Pretorius I.S."/>
            <person name="Schmidt S.A."/>
            <person name="Borneman A.R."/>
        </authorList>
    </citation>
    <scope>NUCLEOTIDE SEQUENCE [LARGE SCALE GENOMIC DNA]</scope>
    <source>
        <strain evidence="3">cv. Chardonnay</strain>
        <tissue evidence="2">Leaf</tissue>
    </source>
</reference>
<feature type="compositionally biased region" description="Polar residues" evidence="1">
    <location>
        <begin position="166"/>
        <end position="176"/>
    </location>
</feature>
<evidence type="ECO:0000256" key="1">
    <source>
        <dbReference type="SAM" id="MobiDB-lite"/>
    </source>
</evidence>
<dbReference type="AlphaFoldDB" id="A0A438KHK7"/>
<dbReference type="PANTHER" id="PTHR33356">
    <property type="entry name" value="TIP41-LIKE PROTEIN"/>
    <property type="match status" value="1"/>
</dbReference>
<gene>
    <name evidence="2" type="ORF">CK203_002695</name>
</gene>
<feature type="region of interest" description="Disordered" evidence="1">
    <location>
        <begin position="166"/>
        <end position="196"/>
    </location>
</feature>
<name>A0A438KHK7_VITVI</name>
<evidence type="ECO:0000313" key="2">
    <source>
        <dbReference type="EMBL" id="RVX20686.1"/>
    </source>
</evidence>
<organism evidence="2 3">
    <name type="scientific">Vitis vinifera</name>
    <name type="common">Grape</name>
    <dbReference type="NCBI Taxonomy" id="29760"/>
    <lineage>
        <taxon>Eukaryota</taxon>
        <taxon>Viridiplantae</taxon>
        <taxon>Streptophyta</taxon>
        <taxon>Embryophyta</taxon>
        <taxon>Tracheophyta</taxon>
        <taxon>Spermatophyta</taxon>
        <taxon>Magnoliopsida</taxon>
        <taxon>eudicotyledons</taxon>
        <taxon>Gunneridae</taxon>
        <taxon>Pentapetalae</taxon>
        <taxon>rosids</taxon>
        <taxon>Vitales</taxon>
        <taxon>Vitaceae</taxon>
        <taxon>Viteae</taxon>
        <taxon>Vitis</taxon>
    </lineage>
</organism>
<dbReference type="EMBL" id="QGNW01000006">
    <property type="protein sequence ID" value="RVX20686.1"/>
    <property type="molecule type" value="Genomic_DNA"/>
</dbReference>
<accession>A0A438KHK7</accession>
<protein>
    <submittedName>
        <fullName evidence="2">Uncharacterized protein</fullName>
    </submittedName>
</protein>
<dbReference type="PANTHER" id="PTHR33356:SF13">
    <property type="entry name" value="DUF4005 DOMAIN-CONTAINING PROTEIN"/>
    <property type="match status" value="1"/>
</dbReference>
<comment type="caution">
    <text evidence="2">The sequence shown here is derived from an EMBL/GenBank/DDBJ whole genome shotgun (WGS) entry which is preliminary data.</text>
</comment>